<evidence type="ECO:0000313" key="11">
    <source>
        <dbReference type="Proteomes" id="UP001075354"/>
    </source>
</evidence>
<evidence type="ECO:0008006" key="12">
    <source>
        <dbReference type="Google" id="ProtNLM"/>
    </source>
</evidence>
<dbReference type="InterPro" id="IPR025660">
    <property type="entry name" value="Pept_his_AS"/>
</dbReference>
<proteinExistence type="inferred from homology"/>
<dbReference type="Gene3D" id="3.90.70.10">
    <property type="entry name" value="Cysteine proteinases"/>
    <property type="match status" value="1"/>
</dbReference>
<evidence type="ECO:0000259" key="9">
    <source>
        <dbReference type="SMART" id="SM00848"/>
    </source>
</evidence>
<keyword evidence="11" id="KW-1185">Reference proteome</keyword>
<evidence type="ECO:0000256" key="5">
    <source>
        <dbReference type="ARBA" id="ARBA00023145"/>
    </source>
</evidence>
<evidence type="ECO:0000256" key="4">
    <source>
        <dbReference type="ARBA" id="ARBA00022807"/>
    </source>
</evidence>
<keyword evidence="4" id="KW-0788">Thiol protease</keyword>
<accession>A0AAV7XX96</accession>
<evidence type="ECO:0000256" key="2">
    <source>
        <dbReference type="ARBA" id="ARBA00022670"/>
    </source>
</evidence>
<dbReference type="Pfam" id="PF08246">
    <property type="entry name" value="Inhibitor_I29"/>
    <property type="match status" value="1"/>
</dbReference>
<evidence type="ECO:0000256" key="3">
    <source>
        <dbReference type="ARBA" id="ARBA00022801"/>
    </source>
</evidence>
<dbReference type="SMART" id="SM00848">
    <property type="entry name" value="Inhibitor_I29"/>
    <property type="match status" value="1"/>
</dbReference>
<evidence type="ECO:0000256" key="1">
    <source>
        <dbReference type="ARBA" id="ARBA00008455"/>
    </source>
</evidence>
<comment type="caution">
    <text evidence="10">The sequence shown here is derived from an EMBL/GenBank/DDBJ whole genome shotgun (WGS) entry which is preliminary data.</text>
</comment>
<feature type="domain" description="Cathepsin propeptide inhibitor" evidence="9">
    <location>
        <begin position="38"/>
        <end position="96"/>
    </location>
</feature>
<feature type="domain" description="Peptidase C1A papain C-terminal" evidence="8">
    <location>
        <begin position="139"/>
        <end position="355"/>
    </location>
</feature>
<evidence type="ECO:0000256" key="6">
    <source>
        <dbReference type="ARBA" id="ARBA00023157"/>
    </source>
</evidence>
<dbReference type="SUPFAM" id="SSF54001">
    <property type="entry name" value="Cysteine proteinases"/>
    <property type="match status" value="1"/>
</dbReference>
<keyword evidence="3" id="KW-0378">Hydrolase</keyword>
<reference evidence="10" key="1">
    <citation type="submission" date="2022-12" db="EMBL/GenBank/DDBJ databases">
        <title>Chromosome-level genome assembly of the bean flower thrips Megalurothrips usitatus.</title>
        <authorList>
            <person name="Ma L."/>
            <person name="Liu Q."/>
            <person name="Li H."/>
            <person name="Cai W."/>
        </authorList>
    </citation>
    <scope>NUCLEOTIDE SEQUENCE</scope>
    <source>
        <strain evidence="10">Cailab_2022a</strain>
    </source>
</reference>
<dbReference type="Pfam" id="PF00112">
    <property type="entry name" value="Peptidase_C1"/>
    <property type="match status" value="1"/>
</dbReference>
<dbReference type="AlphaFoldDB" id="A0AAV7XX96"/>
<evidence type="ECO:0000259" key="8">
    <source>
        <dbReference type="SMART" id="SM00645"/>
    </source>
</evidence>
<evidence type="ECO:0000256" key="7">
    <source>
        <dbReference type="SAM" id="MobiDB-lite"/>
    </source>
</evidence>
<comment type="similarity">
    <text evidence="1">Belongs to the peptidase C1 family.</text>
</comment>
<feature type="region of interest" description="Disordered" evidence="7">
    <location>
        <begin position="107"/>
        <end position="133"/>
    </location>
</feature>
<dbReference type="InterPro" id="IPR000169">
    <property type="entry name" value="Pept_cys_AS"/>
</dbReference>
<dbReference type="PANTHER" id="PTHR12411">
    <property type="entry name" value="CYSTEINE PROTEASE FAMILY C1-RELATED"/>
    <property type="match status" value="1"/>
</dbReference>
<dbReference type="PROSITE" id="PS00639">
    <property type="entry name" value="THIOL_PROTEASE_HIS"/>
    <property type="match status" value="1"/>
</dbReference>
<gene>
    <name evidence="10" type="ORF">ONE63_006645</name>
</gene>
<sequence>MATDWKTVALTCGLICLCFVAVPIRFDKPSSQSSFSLFQSYLRRFNKTYNATEFENRFAKFQETLRFIDELNSERTSNDSARYGLTEFSDMSREEFLDHKLQRHLHKHMHNHKSHQHDKDGKKHESHSNHVKRRSLDGLPDLVDWRSKGVVGAVRNQKTCGACWAFSTVETVESMAAMKTGSVQVLSVQEIIDCAGNGNLGCNGGDTCSLLDWLVYNNIAIEPEKQYPLNWKTNVCKLKGPEEGVRVASNYTCSYLVGREESLVSLLANHGPVVVAVNALTWQHYLGGVVQFHCDGAPEHINHAVQIVGYDRTASIPHYIVRNSWGTAFGDNGYLYLAMGSNMCGVGTEVASLDVIL</sequence>
<keyword evidence="6" id="KW-1015">Disulfide bond</keyword>
<feature type="compositionally biased region" description="Basic and acidic residues" evidence="7">
    <location>
        <begin position="117"/>
        <end position="128"/>
    </location>
</feature>
<dbReference type="PROSITE" id="PS00139">
    <property type="entry name" value="THIOL_PROTEASE_CYS"/>
    <property type="match status" value="1"/>
</dbReference>
<dbReference type="Proteomes" id="UP001075354">
    <property type="component" value="Chromosome 3"/>
</dbReference>
<dbReference type="InterPro" id="IPR000668">
    <property type="entry name" value="Peptidase_C1A_C"/>
</dbReference>
<dbReference type="InterPro" id="IPR038765">
    <property type="entry name" value="Papain-like_cys_pep_sf"/>
</dbReference>
<protein>
    <recommendedName>
        <fullName evidence="12">Cathepsin O-like</fullName>
    </recommendedName>
</protein>
<dbReference type="SMART" id="SM00645">
    <property type="entry name" value="Pept_C1"/>
    <property type="match status" value="1"/>
</dbReference>
<dbReference type="PRINTS" id="PR00705">
    <property type="entry name" value="PAPAIN"/>
</dbReference>
<dbReference type="InterPro" id="IPR013201">
    <property type="entry name" value="Prot_inhib_I29"/>
</dbReference>
<evidence type="ECO:0000313" key="10">
    <source>
        <dbReference type="EMBL" id="KAJ1529916.1"/>
    </source>
</evidence>
<dbReference type="GO" id="GO:0006508">
    <property type="term" value="P:proteolysis"/>
    <property type="evidence" value="ECO:0007669"/>
    <property type="project" value="UniProtKB-KW"/>
</dbReference>
<dbReference type="CDD" id="cd02248">
    <property type="entry name" value="Peptidase_C1A"/>
    <property type="match status" value="1"/>
</dbReference>
<feature type="compositionally biased region" description="Basic residues" evidence="7">
    <location>
        <begin position="107"/>
        <end position="116"/>
    </location>
</feature>
<dbReference type="GO" id="GO:0008234">
    <property type="term" value="F:cysteine-type peptidase activity"/>
    <property type="evidence" value="ECO:0007669"/>
    <property type="project" value="UniProtKB-KW"/>
</dbReference>
<organism evidence="10 11">
    <name type="scientific">Megalurothrips usitatus</name>
    <name type="common">bean blossom thrips</name>
    <dbReference type="NCBI Taxonomy" id="439358"/>
    <lineage>
        <taxon>Eukaryota</taxon>
        <taxon>Metazoa</taxon>
        <taxon>Ecdysozoa</taxon>
        <taxon>Arthropoda</taxon>
        <taxon>Hexapoda</taxon>
        <taxon>Insecta</taxon>
        <taxon>Pterygota</taxon>
        <taxon>Neoptera</taxon>
        <taxon>Paraneoptera</taxon>
        <taxon>Thysanoptera</taxon>
        <taxon>Terebrantia</taxon>
        <taxon>Thripoidea</taxon>
        <taxon>Thripidae</taxon>
        <taxon>Megalurothrips</taxon>
    </lineage>
</organism>
<keyword evidence="5" id="KW-0865">Zymogen</keyword>
<name>A0AAV7XX96_9NEOP</name>
<dbReference type="InterPro" id="IPR013128">
    <property type="entry name" value="Peptidase_C1A"/>
</dbReference>
<dbReference type="EMBL" id="JAPTSV010000003">
    <property type="protein sequence ID" value="KAJ1529916.1"/>
    <property type="molecule type" value="Genomic_DNA"/>
</dbReference>
<dbReference type="InterPro" id="IPR039417">
    <property type="entry name" value="Peptidase_C1A_papain-like"/>
</dbReference>
<keyword evidence="2" id="KW-0645">Protease</keyword>